<dbReference type="OMA" id="MDYDIAD"/>
<keyword evidence="2" id="KW-0472">Membrane</keyword>
<feature type="transmembrane region" description="Helical" evidence="2">
    <location>
        <begin position="35"/>
        <end position="56"/>
    </location>
</feature>
<dbReference type="STRING" id="578462.A0A0L0SEX1"/>
<keyword evidence="2" id="KW-1133">Transmembrane helix</keyword>
<evidence type="ECO:0000313" key="3">
    <source>
        <dbReference type="EMBL" id="KNE60940.1"/>
    </source>
</evidence>
<dbReference type="PANTHER" id="PTHR28112:SF1">
    <property type="entry name" value="SRP-INDEPENDENT TARGETING PROTEIN 3"/>
    <property type="match status" value="1"/>
</dbReference>
<gene>
    <name evidence="3" type="ORF">AMAG_06702</name>
</gene>
<keyword evidence="2" id="KW-0812">Transmembrane</keyword>
<evidence type="ECO:0008006" key="5">
    <source>
        <dbReference type="Google" id="ProtNLM"/>
    </source>
</evidence>
<feature type="transmembrane region" description="Helical" evidence="2">
    <location>
        <begin position="107"/>
        <end position="127"/>
    </location>
</feature>
<feature type="region of interest" description="Disordered" evidence="1">
    <location>
        <begin position="153"/>
        <end position="201"/>
    </location>
</feature>
<dbReference type="Pfam" id="PF10032">
    <property type="entry name" value="Pho88"/>
    <property type="match status" value="1"/>
</dbReference>
<feature type="compositionally biased region" description="Acidic residues" evidence="1">
    <location>
        <begin position="184"/>
        <end position="195"/>
    </location>
</feature>
<dbReference type="VEuPathDB" id="FungiDB:AMAG_06702"/>
<reference evidence="4" key="2">
    <citation type="submission" date="2009-11" db="EMBL/GenBank/DDBJ databases">
        <title>The Genome Sequence of Allomyces macrogynus strain ATCC 38327.</title>
        <authorList>
            <consortium name="The Broad Institute Genome Sequencing Platform"/>
            <person name="Russ C."/>
            <person name="Cuomo C."/>
            <person name="Shea T."/>
            <person name="Young S.K."/>
            <person name="Zeng Q."/>
            <person name="Koehrsen M."/>
            <person name="Haas B."/>
            <person name="Borodovsky M."/>
            <person name="Guigo R."/>
            <person name="Alvarado L."/>
            <person name="Berlin A."/>
            <person name="Borenstein D."/>
            <person name="Chen Z."/>
            <person name="Engels R."/>
            <person name="Freedman E."/>
            <person name="Gellesch M."/>
            <person name="Goldberg J."/>
            <person name="Griggs A."/>
            <person name="Gujja S."/>
            <person name="Heiman D."/>
            <person name="Hepburn T."/>
            <person name="Howarth C."/>
            <person name="Jen D."/>
            <person name="Larson L."/>
            <person name="Lewis B."/>
            <person name="Mehta T."/>
            <person name="Park D."/>
            <person name="Pearson M."/>
            <person name="Roberts A."/>
            <person name="Saif S."/>
            <person name="Shenoy N."/>
            <person name="Sisk P."/>
            <person name="Stolte C."/>
            <person name="Sykes S."/>
            <person name="Walk T."/>
            <person name="White J."/>
            <person name="Yandava C."/>
            <person name="Burger G."/>
            <person name="Gray M.W."/>
            <person name="Holland P.W.H."/>
            <person name="King N."/>
            <person name="Lang F.B.F."/>
            <person name="Roger A.J."/>
            <person name="Ruiz-Trillo I."/>
            <person name="Lander E."/>
            <person name="Nusbaum C."/>
        </authorList>
    </citation>
    <scope>NUCLEOTIDE SEQUENCE [LARGE SCALE GENOMIC DNA]</scope>
    <source>
        <strain evidence="4">ATCC 38327</strain>
    </source>
</reference>
<sequence>MSSNPATKVLINVVLMLGLVQLSQRLGIGEKEELVPLVRLAFTLTAAITTITMLLIKSRIKSRADGTPLRFTPLAPPGVRPVTATVYHYDLMQHEAMFKQHMMSMGLMGAVHAWGGFVQPLFLQVFLPWKLLWEHNLFQIYIRGKEATGELARPWPMPSMFGTGSPDPAAEKPEQPAKEKDADADASGEGAEAEEESKKEQ</sequence>
<protein>
    <recommendedName>
        <fullName evidence="5">Inorganic phosphate transporter Pho88</fullName>
    </recommendedName>
</protein>
<evidence type="ECO:0000256" key="2">
    <source>
        <dbReference type="SAM" id="Phobius"/>
    </source>
</evidence>
<dbReference type="AlphaFoldDB" id="A0A0L0SEX1"/>
<dbReference type="eggNOG" id="KOG4554">
    <property type="taxonomic scope" value="Eukaryota"/>
</dbReference>
<accession>A0A0L0SEX1</accession>
<proteinExistence type="predicted"/>
<dbReference type="Proteomes" id="UP000054350">
    <property type="component" value="Unassembled WGS sequence"/>
</dbReference>
<dbReference type="GO" id="GO:0045047">
    <property type="term" value="P:protein targeting to ER"/>
    <property type="evidence" value="ECO:0007669"/>
    <property type="project" value="InterPro"/>
</dbReference>
<dbReference type="EMBL" id="GG745337">
    <property type="protein sequence ID" value="KNE60940.1"/>
    <property type="molecule type" value="Genomic_DNA"/>
</dbReference>
<evidence type="ECO:0000256" key="1">
    <source>
        <dbReference type="SAM" id="MobiDB-lite"/>
    </source>
</evidence>
<keyword evidence="4" id="KW-1185">Reference proteome</keyword>
<dbReference type="OrthoDB" id="18139at2759"/>
<dbReference type="InterPro" id="IPR012098">
    <property type="entry name" value="SND3_fun"/>
</dbReference>
<feature type="compositionally biased region" description="Basic and acidic residues" evidence="1">
    <location>
        <begin position="169"/>
        <end position="183"/>
    </location>
</feature>
<organism evidence="3 4">
    <name type="scientific">Allomyces macrogynus (strain ATCC 38327)</name>
    <name type="common">Allomyces javanicus var. macrogynus</name>
    <dbReference type="NCBI Taxonomy" id="578462"/>
    <lineage>
        <taxon>Eukaryota</taxon>
        <taxon>Fungi</taxon>
        <taxon>Fungi incertae sedis</taxon>
        <taxon>Blastocladiomycota</taxon>
        <taxon>Blastocladiomycetes</taxon>
        <taxon>Blastocladiales</taxon>
        <taxon>Blastocladiaceae</taxon>
        <taxon>Allomyces</taxon>
    </lineage>
</organism>
<dbReference type="GO" id="GO:0005783">
    <property type="term" value="C:endoplasmic reticulum"/>
    <property type="evidence" value="ECO:0007669"/>
    <property type="project" value="InterPro"/>
</dbReference>
<name>A0A0L0SEX1_ALLM3</name>
<dbReference type="PANTHER" id="PTHR28112">
    <property type="entry name" value="SRP-INDEPENDENT TARGETING PROTEIN 3"/>
    <property type="match status" value="1"/>
</dbReference>
<dbReference type="GO" id="GO:0005739">
    <property type="term" value="C:mitochondrion"/>
    <property type="evidence" value="ECO:0007669"/>
    <property type="project" value="TreeGrafter"/>
</dbReference>
<reference evidence="3 4" key="1">
    <citation type="submission" date="2009-11" db="EMBL/GenBank/DDBJ databases">
        <title>Annotation of Allomyces macrogynus ATCC 38327.</title>
        <authorList>
            <consortium name="The Broad Institute Genome Sequencing Platform"/>
            <person name="Russ C."/>
            <person name="Cuomo C."/>
            <person name="Burger G."/>
            <person name="Gray M.W."/>
            <person name="Holland P.W.H."/>
            <person name="King N."/>
            <person name="Lang F.B.F."/>
            <person name="Roger A.J."/>
            <person name="Ruiz-Trillo I."/>
            <person name="Young S.K."/>
            <person name="Zeng Q."/>
            <person name="Gargeya S."/>
            <person name="Fitzgerald M."/>
            <person name="Haas B."/>
            <person name="Abouelleil A."/>
            <person name="Alvarado L."/>
            <person name="Arachchi H.M."/>
            <person name="Berlin A."/>
            <person name="Chapman S.B."/>
            <person name="Gearin G."/>
            <person name="Goldberg J."/>
            <person name="Griggs A."/>
            <person name="Gujja S."/>
            <person name="Hansen M."/>
            <person name="Heiman D."/>
            <person name="Howarth C."/>
            <person name="Larimer J."/>
            <person name="Lui A."/>
            <person name="MacDonald P.J.P."/>
            <person name="McCowen C."/>
            <person name="Montmayeur A."/>
            <person name="Murphy C."/>
            <person name="Neiman D."/>
            <person name="Pearson M."/>
            <person name="Priest M."/>
            <person name="Roberts A."/>
            <person name="Saif S."/>
            <person name="Shea T."/>
            <person name="Sisk P."/>
            <person name="Stolte C."/>
            <person name="Sykes S."/>
            <person name="Wortman J."/>
            <person name="Nusbaum C."/>
            <person name="Birren B."/>
        </authorList>
    </citation>
    <scope>NUCLEOTIDE SEQUENCE [LARGE SCALE GENOMIC DNA]</scope>
    <source>
        <strain evidence="3 4">ATCC 38327</strain>
    </source>
</reference>
<evidence type="ECO:0000313" key="4">
    <source>
        <dbReference type="Proteomes" id="UP000054350"/>
    </source>
</evidence>